<proteinExistence type="predicted"/>
<dbReference type="PANTHER" id="PTHR48090:SF7">
    <property type="entry name" value="RFBJ PROTEIN"/>
    <property type="match status" value="1"/>
</dbReference>
<keyword evidence="3" id="KW-1185">Reference proteome</keyword>
<dbReference type="Pfam" id="PF00535">
    <property type="entry name" value="Glycos_transf_2"/>
    <property type="match status" value="1"/>
</dbReference>
<sequence>MSFSSHNLKVLIIVPAFNEAKQIKAVIEDIRVHAPYADIVVVNDGSGDDTLQQALLTGAAVLNLPYNLGIGGAVQTGYLHAMNGGYDIAVQIDGDGQHDPADLRQLLSDLVNSGADMVIGSRFLDKAGYQSTWMRKIGIRLLSTLVSRLTGHQATDTTSGFRVCGRRAISLFAQLYPTDYPEVESLILLNNHGLRFIETPVTMRRRAFGKSSITALKSMYYMIKVTLAIFLSHSWKAGREQPS</sequence>
<protein>
    <submittedName>
        <fullName evidence="2">Glycosyltransferase family 2 protein</fullName>
    </submittedName>
</protein>
<accession>A0ABW3D7A5</accession>
<dbReference type="InterPro" id="IPR050256">
    <property type="entry name" value="Glycosyltransferase_2"/>
</dbReference>
<dbReference type="PANTHER" id="PTHR48090">
    <property type="entry name" value="UNDECAPRENYL-PHOSPHATE 4-DEOXY-4-FORMAMIDO-L-ARABINOSE TRANSFERASE-RELATED"/>
    <property type="match status" value="1"/>
</dbReference>
<comment type="caution">
    <text evidence="2">The sequence shown here is derived from an EMBL/GenBank/DDBJ whole genome shotgun (WGS) entry which is preliminary data.</text>
</comment>
<evidence type="ECO:0000313" key="2">
    <source>
        <dbReference type="EMBL" id="MFD0868262.1"/>
    </source>
</evidence>
<feature type="domain" description="Glycosyltransferase 2-like" evidence="1">
    <location>
        <begin position="12"/>
        <end position="169"/>
    </location>
</feature>
<dbReference type="Gene3D" id="3.90.550.10">
    <property type="entry name" value="Spore Coat Polysaccharide Biosynthesis Protein SpsA, Chain A"/>
    <property type="match status" value="1"/>
</dbReference>
<organism evidence="2 3">
    <name type="scientific">Paenibacillus residui</name>
    <dbReference type="NCBI Taxonomy" id="629724"/>
    <lineage>
        <taxon>Bacteria</taxon>
        <taxon>Bacillati</taxon>
        <taxon>Bacillota</taxon>
        <taxon>Bacilli</taxon>
        <taxon>Bacillales</taxon>
        <taxon>Paenibacillaceae</taxon>
        <taxon>Paenibacillus</taxon>
    </lineage>
</organism>
<dbReference type="Proteomes" id="UP001597120">
    <property type="component" value="Unassembled WGS sequence"/>
</dbReference>
<reference evidence="3" key="1">
    <citation type="journal article" date="2019" name="Int. J. Syst. Evol. Microbiol.">
        <title>The Global Catalogue of Microorganisms (GCM) 10K type strain sequencing project: providing services to taxonomists for standard genome sequencing and annotation.</title>
        <authorList>
            <consortium name="The Broad Institute Genomics Platform"/>
            <consortium name="The Broad Institute Genome Sequencing Center for Infectious Disease"/>
            <person name="Wu L."/>
            <person name="Ma J."/>
        </authorList>
    </citation>
    <scope>NUCLEOTIDE SEQUENCE [LARGE SCALE GENOMIC DNA]</scope>
    <source>
        <strain evidence="3">CCUG 57263</strain>
    </source>
</reference>
<dbReference type="RefSeq" id="WP_379286161.1">
    <property type="nucleotide sequence ID" value="NZ_JBHTIU010000010.1"/>
</dbReference>
<dbReference type="CDD" id="cd04179">
    <property type="entry name" value="DPM_DPG-synthase_like"/>
    <property type="match status" value="1"/>
</dbReference>
<dbReference type="InterPro" id="IPR029044">
    <property type="entry name" value="Nucleotide-diphossugar_trans"/>
</dbReference>
<name>A0ABW3D7A5_9BACL</name>
<gene>
    <name evidence="2" type="ORF">ACFQ03_03810</name>
</gene>
<dbReference type="EMBL" id="JBHTIU010000010">
    <property type="protein sequence ID" value="MFD0868262.1"/>
    <property type="molecule type" value="Genomic_DNA"/>
</dbReference>
<dbReference type="SUPFAM" id="SSF53448">
    <property type="entry name" value="Nucleotide-diphospho-sugar transferases"/>
    <property type="match status" value="1"/>
</dbReference>
<evidence type="ECO:0000259" key="1">
    <source>
        <dbReference type="Pfam" id="PF00535"/>
    </source>
</evidence>
<dbReference type="InterPro" id="IPR001173">
    <property type="entry name" value="Glyco_trans_2-like"/>
</dbReference>
<evidence type="ECO:0000313" key="3">
    <source>
        <dbReference type="Proteomes" id="UP001597120"/>
    </source>
</evidence>